<evidence type="ECO:0000313" key="2">
    <source>
        <dbReference type="EMBL" id="MEO9249130.1"/>
    </source>
</evidence>
<dbReference type="RefSeq" id="WP_347921833.1">
    <property type="nucleotide sequence ID" value="NZ_JBDXMX010000009.1"/>
</dbReference>
<gene>
    <name evidence="2" type="ORF">ABDK96_15710</name>
</gene>
<proteinExistence type="predicted"/>
<keyword evidence="3" id="KW-1185">Reference proteome</keyword>
<evidence type="ECO:0000313" key="3">
    <source>
        <dbReference type="Proteomes" id="UP001484097"/>
    </source>
</evidence>
<organism evidence="2 3">
    <name type="scientific">Citricoccus nitrophenolicus</name>
    <dbReference type="NCBI Taxonomy" id="863575"/>
    <lineage>
        <taxon>Bacteria</taxon>
        <taxon>Bacillati</taxon>
        <taxon>Actinomycetota</taxon>
        <taxon>Actinomycetes</taxon>
        <taxon>Micrococcales</taxon>
        <taxon>Micrococcaceae</taxon>
        <taxon>Citricoccus</taxon>
    </lineage>
</organism>
<accession>A0ABV0INS8</accession>
<dbReference type="Proteomes" id="UP001484097">
    <property type="component" value="Unassembled WGS sequence"/>
</dbReference>
<name>A0ABV0INS8_9MICC</name>
<sequence length="184" mass="19874">MAQSRGRIWDRDREIVWLRAELAEARRAAATALVGQANRFANVRGQLATASGELSALRRNWSATAESRVATAEVTGLRQQLASLQDKYGQVSARYQELSEAAELAATERQQLQGVVRQWDTLCKRLYKAAGGRPATAVDKDILATWTRFRQAVTTQTGNRGRAPVTGQAAGHAAGQAATAGGVR</sequence>
<feature type="region of interest" description="Disordered" evidence="1">
    <location>
        <begin position="154"/>
        <end position="184"/>
    </location>
</feature>
<feature type="compositionally biased region" description="Low complexity" evidence="1">
    <location>
        <begin position="166"/>
        <end position="184"/>
    </location>
</feature>
<evidence type="ECO:0000256" key="1">
    <source>
        <dbReference type="SAM" id="MobiDB-lite"/>
    </source>
</evidence>
<comment type="caution">
    <text evidence="2">The sequence shown here is derived from an EMBL/GenBank/DDBJ whole genome shotgun (WGS) entry which is preliminary data.</text>
</comment>
<reference evidence="2 3" key="1">
    <citation type="submission" date="2024-05" db="EMBL/GenBank/DDBJ databases">
        <authorList>
            <person name="Yi C."/>
        </authorList>
    </citation>
    <scope>NUCLEOTIDE SEQUENCE [LARGE SCALE GENOMIC DNA]</scope>
    <source>
        <strain evidence="2 3">XS13</strain>
    </source>
</reference>
<protein>
    <submittedName>
        <fullName evidence="2">Uncharacterized protein</fullName>
    </submittedName>
</protein>
<dbReference type="EMBL" id="JBDXMX010000009">
    <property type="protein sequence ID" value="MEO9249130.1"/>
    <property type="molecule type" value="Genomic_DNA"/>
</dbReference>